<keyword evidence="4 11" id="KW-0378">Hydrolase</keyword>
<dbReference type="GO" id="GO:0009086">
    <property type="term" value="P:methionine biosynthetic process"/>
    <property type="evidence" value="ECO:0007669"/>
    <property type="project" value="UniProtKB-KW"/>
</dbReference>
<accession>A0A521FU79</accession>
<gene>
    <name evidence="11" type="ORF">SAMN06265221_1481</name>
</gene>
<name>A0A521FU79_9RHOB</name>
<evidence type="ECO:0000256" key="5">
    <source>
        <dbReference type="ARBA" id="ARBA00022857"/>
    </source>
</evidence>
<dbReference type="Pfam" id="PF00763">
    <property type="entry name" value="THF_DHG_CYH"/>
    <property type="match status" value="1"/>
</dbReference>
<feature type="domain" description="Tetrahydrofolate dehydrogenase/cyclohydrolase catalytic" evidence="10">
    <location>
        <begin position="5"/>
        <end position="81"/>
    </location>
</feature>
<dbReference type="SUPFAM" id="SSF53223">
    <property type="entry name" value="Aminoacid dehydrogenase-like, N-terminal domain"/>
    <property type="match status" value="1"/>
</dbReference>
<keyword evidence="2" id="KW-0028">Amino-acid biosynthesis</keyword>
<dbReference type="GO" id="GO:0035999">
    <property type="term" value="P:tetrahydrofolate interconversion"/>
    <property type="evidence" value="ECO:0007669"/>
    <property type="project" value="TreeGrafter"/>
</dbReference>
<protein>
    <submittedName>
        <fullName evidence="11">Tetrahydrofolate dehydrogenase/cyclohydrolase, catalytic domain</fullName>
    </submittedName>
</protein>
<dbReference type="EMBL" id="FXTK01000048">
    <property type="protein sequence ID" value="SMO99696.1"/>
    <property type="molecule type" value="Genomic_DNA"/>
</dbReference>
<reference evidence="11 12" key="1">
    <citation type="submission" date="2017-05" db="EMBL/GenBank/DDBJ databases">
        <authorList>
            <person name="Varghese N."/>
            <person name="Submissions S."/>
        </authorList>
    </citation>
    <scope>NUCLEOTIDE SEQUENCE [LARGE SCALE GENOMIC DNA]</scope>
    <source>
        <strain evidence="11 12">DSM 100094</strain>
    </source>
</reference>
<dbReference type="Proteomes" id="UP000319014">
    <property type="component" value="Unassembled WGS sequence"/>
</dbReference>
<evidence type="ECO:0000256" key="3">
    <source>
        <dbReference type="ARBA" id="ARBA00022755"/>
    </source>
</evidence>
<dbReference type="InterPro" id="IPR000672">
    <property type="entry name" value="THF_DH/CycHdrlase"/>
</dbReference>
<evidence type="ECO:0000256" key="8">
    <source>
        <dbReference type="ARBA" id="ARBA00023167"/>
    </source>
</evidence>
<dbReference type="PANTHER" id="PTHR48099">
    <property type="entry name" value="C-1-TETRAHYDROFOLATE SYNTHASE, CYTOPLASMIC-RELATED"/>
    <property type="match status" value="1"/>
</dbReference>
<dbReference type="GO" id="GO:0005829">
    <property type="term" value="C:cytosol"/>
    <property type="evidence" value="ECO:0007669"/>
    <property type="project" value="TreeGrafter"/>
</dbReference>
<evidence type="ECO:0000259" key="10">
    <source>
        <dbReference type="Pfam" id="PF00763"/>
    </source>
</evidence>
<dbReference type="PANTHER" id="PTHR48099:SF5">
    <property type="entry name" value="C-1-TETRAHYDROFOLATE SYNTHASE, CYTOPLASMIC"/>
    <property type="match status" value="1"/>
</dbReference>
<sequence>MSNLIDGKTFSSGIRGRVAAGVSELGARGIVPGLAVVLVGEDPASAVYVRNKGIQTREVGMNSFEHKLPETTSQHDLLALI</sequence>
<evidence type="ECO:0000313" key="12">
    <source>
        <dbReference type="Proteomes" id="UP000319014"/>
    </source>
</evidence>
<dbReference type="GO" id="GO:0006164">
    <property type="term" value="P:purine nucleotide biosynthetic process"/>
    <property type="evidence" value="ECO:0007669"/>
    <property type="project" value="UniProtKB-KW"/>
</dbReference>
<dbReference type="GO" id="GO:0004477">
    <property type="term" value="F:methenyltetrahydrofolate cyclohydrolase activity"/>
    <property type="evidence" value="ECO:0007669"/>
    <property type="project" value="TreeGrafter"/>
</dbReference>
<evidence type="ECO:0000256" key="4">
    <source>
        <dbReference type="ARBA" id="ARBA00022801"/>
    </source>
</evidence>
<evidence type="ECO:0000256" key="2">
    <source>
        <dbReference type="ARBA" id="ARBA00022605"/>
    </source>
</evidence>
<dbReference type="InterPro" id="IPR020630">
    <property type="entry name" value="THF_DH/CycHdrlase_cat_dom"/>
</dbReference>
<dbReference type="AlphaFoldDB" id="A0A521FU79"/>
<evidence type="ECO:0000256" key="6">
    <source>
        <dbReference type="ARBA" id="ARBA00023002"/>
    </source>
</evidence>
<evidence type="ECO:0000313" key="11">
    <source>
        <dbReference type="EMBL" id="SMO99696.1"/>
    </source>
</evidence>
<dbReference type="Gene3D" id="3.40.50.10860">
    <property type="entry name" value="Leucine Dehydrogenase, chain A, domain 1"/>
    <property type="match status" value="1"/>
</dbReference>
<comment type="pathway">
    <text evidence="1">One-carbon metabolism; tetrahydrofolate interconversion.</text>
</comment>
<evidence type="ECO:0000256" key="9">
    <source>
        <dbReference type="ARBA" id="ARBA00023268"/>
    </source>
</evidence>
<keyword evidence="7" id="KW-0368">Histidine biosynthesis</keyword>
<evidence type="ECO:0000256" key="1">
    <source>
        <dbReference type="ARBA" id="ARBA00004777"/>
    </source>
</evidence>
<dbReference type="GO" id="GO:0004488">
    <property type="term" value="F:methylenetetrahydrofolate dehydrogenase (NADP+) activity"/>
    <property type="evidence" value="ECO:0007669"/>
    <property type="project" value="InterPro"/>
</dbReference>
<keyword evidence="12" id="KW-1185">Reference proteome</keyword>
<dbReference type="GO" id="GO:0000105">
    <property type="term" value="P:L-histidine biosynthetic process"/>
    <property type="evidence" value="ECO:0007669"/>
    <property type="project" value="UniProtKB-KW"/>
</dbReference>
<dbReference type="RefSeq" id="WP_281285428.1">
    <property type="nucleotide sequence ID" value="NZ_FXTK01000048.1"/>
</dbReference>
<keyword evidence="5" id="KW-0521">NADP</keyword>
<evidence type="ECO:0000256" key="7">
    <source>
        <dbReference type="ARBA" id="ARBA00023102"/>
    </source>
</evidence>
<keyword evidence="6" id="KW-0560">Oxidoreductase</keyword>
<dbReference type="PRINTS" id="PR00085">
    <property type="entry name" value="THFDHDRGNASE"/>
</dbReference>
<organism evidence="11 12">
    <name type="scientific">Paracoccus laeviglucosivorans</name>
    <dbReference type="NCBI Taxonomy" id="1197861"/>
    <lineage>
        <taxon>Bacteria</taxon>
        <taxon>Pseudomonadati</taxon>
        <taxon>Pseudomonadota</taxon>
        <taxon>Alphaproteobacteria</taxon>
        <taxon>Rhodobacterales</taxon>
        <taxon>Paracoccaceae</taxon>
        <taxon>Paracoccus</taxon>
    </lineage>
</organism>
<proteinExistence type="predicted"/>
<feature type="non-terminal residue" evidence="11">
    <location>
        <position position="81"/>
    </location>
</feature>
<keyword evidence="8" id="KW-0486">Methionine biosynthesis</keyword>
<keyword evidence="9" id="KW-0511">Multifunctional enzyme</keyword>
<dbReference type="InterPro" id="IPR046346">
    <property type="entry name" value="Aminoacid_DH-like_N_sf"/>
</dbReference>
<keyword evidence="3" id="KW-0658">Purine biosynthesis</keyword>